<evidence type="ECO:0000259" key="4">
    <source>
        <dbReference type="Pfam" id="PF02872"/>
    </source>
</evidence>
<protein>
    <submittedName>
        <fullName evidence="5">Multifunctional 2',3'-cyclic-nucleotide 2'-phosphodiesterase/5'-nucleotidase/3'-nucleotidase</fullName>
    </submittedName>
</protein>
<gene>
    <name evidence="5" type="ORF">D0T11_16565</name>
</gene>
<reference evidence="5 6" key="1">
    <citation type="submission" date="2018-09" db="EMBL/GenBank/DDBJ databases">
        <authorList>
            <person name="Zeman M."/>
            <person name="Pardy F."/>
        </authorList>
    </citation>
    <scope>NUCLEOTIDE SEQUENCE [LARGE SCALE GENOMIC DNA]</scope>
    <source>
        <strain evidence="5 6">CCM 8852</strain>
    </source>
</reference>
<dbReference type="PANTHER" id="PTHR11575">
    <property type="entry name" value="5'-NUCLEOTIDASE-RELATED"/>
    <property type="match status" value="1"/>
</dbReference>
<dbReference type="CDD" id="cd00845">
    <property type="entry name" value="MPP_UshA_N_like"/>
    <property type="match status" value="1"/>
</dbReference>
<comment type="caution">
    <text evidence="5">The sequence shown here is derived from an EMBL/GenBank/DDBJ whole genome shotgun (WGS) entry which is preliminary data.</text>
</comment>
<dbReference type="Gene3D" id="3.60.21.10">
    <property type="match status" value="1"/>
</dbReference>
<keyword evidence="2" id="KW-0547">Nucleotide-binding</keyword>
<dbReference type="Gene3D" id="3.90.780.10">
    <property type="entry name" value="5'-Nucleotidase, C-terminal domain"/>
    <property type="match status" value="1"/>
</dbReference>
<proteinExistence type="inferred from homology"/>
<dbReference type="PRINTS" id="PR01607">
    <property type="entry name" value="APYRASEFAMLY"/>
</dbReference>
<evidence type="ECO:0000256" key="2">
    <source>
        <dbReference type="RuleBase" id="RU362119"/>
    </source>
</evidence>
<dbReference type="PANTHER" id="PTHR11575:SF24">
    <property type="entry name" value="5'-NUCLEOTIDASE"/>
    <property type="match status" value="1"/>
</dbReference>
<dbReference type="Pfam" id="PF02872">
    <property type="entry name" value="5_nucleotid_C"/>
    <property type="match status" value="1"/>
</dbReference>
<dbReference type="GO" id="GO:0009166">
    <property type="term" value="P:nucleotide catabolic process"/>
    <property type="evidence" value="ECO:0007669"/>
    <property type="project" value="InterPro"/>
</dbReference>
<keyword evidence="1" id="KW-0732">Signal</keyword>
<evidence type="ECO:0000259" key="3">
    <source>
        <dbReference type="Pfam" id="PF00149"/>
    </source>
</evidence>
<dbReference type="EMBL" id="QYCN01000029">
    <property type="protein sequence ID" value="RIY07548.1"/>
    <property type="molecule type" value="Genomic_DNA"/>
</dbReference>
<feature type="domain" description="Calcineurin-like phosphoesterase" evidence="3">
    <location>
        <begin position="66"/>
        <end position="295"/>
    </location>
</feature>
<comment type="similarity">
    <text evidence="2">Belongs to the 5'-nucleotidase family.</text>
</comment>
<dbReference type="InterPro" id="IPR029052">
    <property type="entry name" value="Metallo-depent_PP-like"/>
</dbReference>
<dbReference type="GO" id="GO:0000166">
    <property type="term" value="F:nucleotide binding"/>
    <property type="evidence" value="ECO:0007669"/>
    <property type="project" value="UniProtKB-KW"/>
</dbReference>
<dbReference type="InterPro" id="IPR008334">
    <property type="entry name" value="5'-Nucleotdase_C"/>
</dbReference>
<keyword evidence="6" id="KW-1185">Reference proteome</keyword>
<dbReference type="AlphaFoldDB" id="A0A418QR51"/>
<dbReference type="SUPFAM" id="SSF56300">
    <property type="entry name" value="Metallo-dependent phosphatases"/>
    <property type="match status" value="1"/>
</dbReference>
<dbReference type="InterPro" id="IPR006179">
    <property type="entry name" value="5_nucleotidase/apyrase"/>
</dbReference>
<accession>A0A418QR51</accession>
<dbReference type="Proteomes" id="UP000284250">
    <property type="component" value="Unassembled WGS sequence"/>
</dbReference>
<dbReference type="OrthoDB" id="9775118at2"/>
<evidence type="ECO:0000313" key="5">
    <source>
        <dbReference type="EMBL" id="RIY07548.1"/>
    </source>
</evidence>
<dbReference type="InterPro" id="IPR036907">
    <property type="entry name" value="5'-Nucleotdase_C_sf"/>
</dbReference>
<evidence type="ECO:0000256" key="1">
    <source>
        <dbReference type="ARBA" id="ARBA00022729"/>
    </source>
</evidence>
<evidence type="ECO:0000313" key="6">
    <source>
        <dbReference type="Proteomes" id="UP000284250"/>
    </source>
</evidence>
<organism evidence="5 6">
    <name type="scientific">Hymenobacter rubripertinctus</name>
    <dbReference type="NCBI Taxonomy" id="2029981"/>
    <lineage>
        <taxon>Bacteria</taxon>
        <taxon>Pseudomonadati</taxon>
        <taxon>Bacteroidota</taxon>
        <taxon>Cytophagia</taxon>
        <taxon>Cytophagales</taxon>
        <taxon>Hymenobacteraceae</taxon>
        <taxon>Hymenobacter</taxon>
    </lineage>
</organism>
<dbReference type="GO" id="GO:0030288">
    <property type="term" value="C:outer membrane-bounded periplasmic space"/>
    <property type="evidence" value="ECO:0007669"/>
    <property type="project" value="TreeGrafter"/>
</dbReference>
<name>A0A418QR51_9BACT</name>
<reference evidence="5 6" key="2">
    <citation type="submission" date="2019-01" db="EMBL/GenBank/DDBJ databases">
        <title>Hymenobacter humicola sp. nov., isolated from soils in Antarctica.</title>
        <authorList>
            <person name="Sedlacek I."/>
            <person name="Holochova P."/>
            <person name="Kralova S."/>
            <person name="Pantucek R."/>
            <person name="Stankova E."/>
            <person name="Vrbovska V."/>
            <person name="Kristofova L."/>
            <person name="Svec P."/>
            <person name="Busse H.-J."/>
        </authorList>
    </citation>
    <scope>NUCLEOTIDE SEQUENCE [LARGE SCALE GENOMIC DNA]</scope>
    <source>
        <strain evidence="5 6">CCM 8852</strain>
    </source>
</reference>
<feature type="domain" description="5'-Nucleotidase C-terminal" evidence="4">
    <location>
        <begin position="379"/>
        <end position="523"/>
    </location>
</feature>
<dbReference type="GO" id="GO:0016787">
    <property type="term" value="F:hydrolase activity"/>
    <property type="evidence" value="ECO:0007669"/>
    <property type="project" value="UniProtKB-KW"/>
</dbReference>
<dbReference type="Pfam" id="PF00149">
    <property type="entry name" value="Metallophos"/>
    <property type="match status" value="1"/>
</dbReference>
<keyword evidence="2" id="KW-0378">Hydrolase</keyword>
<sequence length="563" mass="59533">MNLQTPYHPALPTHMKTASILSKSRRPGFSATFMLGASLLLAACNSAPKQEEKAAAAAPGTVSGTFTILHTNDIHGRHRPFTVAPGNATSQTGDAGRSASSFAHAGTVGGFAHLATAVAQVRQQRGPANVLLLDGGDTFGDDFVANQTKGAANIRLMNALGYQFMALGNHDFDYGSARTRELQQLARFPMRGANVTDKATGEPFLGDPTQVFTVGGVRVGILALTYHNTGLTGNPKNTAELTFSSGLEAARRYLPGLRARADVVVVLSHQGTKVDELLAREVPGIDLIVGAHSHDLITPPRQVAGVWVVQALSDAAVLGQLTVQVQNGRLTNVEGIAPTLWTDQYPADPAVAALVDSLRAPYRAQLEEVLATATGRIGRQYKSASPFDQLAGELLREATKAEVTFLPGVGYGVSLETGPITREALYTLLPHPSKLVTMTLTGAQLLALLEQSATNLNPGDDLKRVGGLIQSSGLAWTADLGRPTGQRVSGVQVNGQPLAATRAYRVVTHNGMLSGIHRYTTFAQGQQIEKLEKGVTEVVEAGLRRRGKVAPPVLARVEIVAAK</sequence>
<dbReference type="SUPFAM" id="SSF55816">
    <property type="entry name" value="5'-nucleotidase (syn. UDP-sugar hydrolase), C-terminal domain"/>
    <property type="match status" value="1"/>
</dbReference>
<dbReference type="InterPro" id="IPR004843">
    <property type="entry name" value="Calcineurin-like_PHP"/>
</dbReference>